<dbReference type="PANTHER" id="PTHR41517:SF1">
    <property type="entry name" value="CUPIN"/>
    <property type="match status" value="1"/>
</dbReference>
<keyword evidence="1" id="KW-0223">Dioxygenase</keyword>
<dbReference type="Proteomes" id="UP000423396">
    <property type="component" value="Chromosome"/>
</dbReference>
<dbReference type="Gene3D" id="2.60.120.10">
    <property type="entry name" value="Jelly Rolls"/>
    <property type="match status" value="1"/>
</dbReference>
<dbReference type="GeneID" id="42798506"/>
<dbReference type="SMART" id="SM00835">
    <property type="entry name" value="Cupin_1"/>
    <property type="match status" value="1"/>
</dbReference>
<dbReference type="SUPFAM" id="SSF51182">
    <property type="entry name" value="RmlC-like cupins"/>
    <property type="match status" value="1"/>
</dbReference>
<dbReference type="EMBL" id="CP045483">
    <property type="protein sequence ID" value="QGR19495.1"/>
    <property type="molecule type" value="Genomic_DNA"/>
</dbReference>
<dbReference type="InterPro" id="IPR011051">
    <property type="entry name" value="RmlC_Cupin_sf"/>
</dbReference>
<protein>
    <submittedName>
        <fullName evidence="4">Cupin domain-containing protein</fullName>
    </submittedName>
</protein>
<dbReference type="AlphaFoldDB" id="A0A650CP70"/>
<name>A0A650CP70_9CREN</name>
<feature type="domain" description="Cupin type-1" evidence="3">
    <location>
        <begin position="80"/>
        <end position="184"/>
    </location>
</feature>
<dbReference type="CDD" id="cd06992">
    <property type="entry name" value="cupin_GDO-like_C"/>
    <property type="match status" value="1"/>
</dbReference>
<evidence type="ECO:0000259" key="3">
    <source>
        <dbReference type="SMART" id="SM00835"/>
    </source>
</evidence>
<sequence length="187" mass="21224">MSKVLRRLDKQGEIVERREQIKEIIKEIEDGTEDLKIVAFMEYTTPPETVKPKVIKFQQVIKLLKLLAEDNPIEKGVAKIMLYSPSTGRSRGLTPTMMPGFQYIKAGMQTKPHSHNMASIYLVVRGKGYSVVGGKKLEWEEGDVFVVPANMVHYHVNTSKDEDAILFDVTDSGLLENLGILEFREEE</sequence>
<gene>
    <name evidence="4" type="ORF">D1868_05510</name>
</gene>
<organism evidence="4 5">
    <name type="scientific">Stygiolobus azoricus</name>
    <dbReference type="NCBI Taxonomy" id="41675"/>
    <lineage>
        <taxon>Archaea</taxon>
        <taxon>Thermoproteota</taxon>
        <taxon>Thermoprotei</taxon>
        <taxon>Sulfolobales</taxon>
        <taxon>Sulfolobaceae</taxon>
        <taxon>Stygiolobus</taxon>
    </lineage>
</organism>
<dbReference type="KEGG" id="sazo:D1868_05510"/>
<dbReference type="PANTHER" id="PTHR41517">
    <property type="entry name" value="1,2-DIOXYGENASE PROTEIN-RELATED"/>
    <property type="match status" value="1"/>
</dbReference>
<dbReference type="InterPro" id="IPR014710">
    <property type="entry name" value="RmlC-like_jellyroll"/>
</dbReference>
<evidence type="ECO:0000256" key="2">
    <source>
        <dbReference type="ARBA" id="ARBA00023002"/>
    </source>
</evidence>
<dbReference type="RefSeq" id="WP_156006323.1">
    <property type="nucleotide sequence ID" value="NZ_CP045483.1"/>
</dbReference>
<keyword evidence="2" id="KW-0560">Oxidoreductase</keyword>
<evidence type="ECO:0000313" key="5">
    <source>
        <dbReference type="Proteomes" id="UP000423396"/>
    </source>
</evidence>
<dbReference type="InterPro" id="IPR047183">
    <property type="entry name" value="GDO-like"/>
</dbReference>
<dbReference type="OrthoDB" id="33544at2157"/>
<evidence type="ECO:0000256" key="1">
    <source>
        <dbReference type="ARBA" id="ARBA00022964"/>
    </source>
</evidence>
<accession>A0A650CP70</accession>
<dbReference type="Pfam" id="PF07883">
    <property type="entry name" value="Cupin_2"/>
    <property type="match status" value="1"/>
</dbReference>
<dbReference type="InterPro" id="IPR006045">
    <property type="entry name" value="Cupin_1"/>
</dbReference>
<evidence type="ECO:0000313" key="4">
    <source>
        <dbReference type="EMBL" id="QGR19495.1"/>
    </source>
</evidence>
<proteinExistence type="predicted"/>
<keyword evidence="5" id="KW-1185">Reference proteome</keyword>
<dbReference type="InterPro" id="IPR013096">
    <property type="entry name" value="Cupin_2"/>
</dbReference>
<dbReference type="GO" id="GO:0051213">
    <property type="term" value="F:dioxygenase activity"/>
    <property type="evidence" value="ECO:0007669"/>
    <property type="project" value="UniProtKB-KW"/>
</dbReference>
<reference evidence="4 5" key="1">
    <citation type="submission" date="2019-10" db="EMBL/GenBank/DDBJ databases">
        <title>Genome Sequences from Six Type Strain Members of the Archaeal Family Sulfolobaceae: Acidianus ambivalens, Acidianus infernus, Metallosphaera prunae, Stygiolobus azoricus, Sulfolobus metallicus, and Sulfurisphaera ohwakuensis.</title>
        <authorList>
            <person name="Counts J.A."/>
            <person name="Kelly R.M."/>
        </authorList>
    </citation>
    <scope>NUCLEOTIDE SEQUENCE [LARGE SCALE GENOMIC DNA]</scope>
    <source>
        <strain evidence="4 5">FC6</strain>
    </source>
</reference>